<comment type="caution">
    <text evidence="2">The sequence shown here is derived from an EMBL/GenBank/DDBJ whole genome shotgun (WGS) entry which is preliminary data.</text>
</comment>
<evidence type="ECO:0000256" key="1">
    <source>
        <dbReference type="SAM" id="Coils"/>
    </source>
</evidence>
<protein>
    <recommendedName>
        <fullName evidence="3">Ead/Ea22-like family protein</fullName>
    </recommendedName>
</protein>
<keyword evidence="1" id="KW-0175">Coiled coil</keyword>
<dbReference type="AlphaFoldDB" id="A0A702PE81"/>
<sequence length="203" mass="22161">MEGFLRGKCIPGDLKVNETNAEYLVRKFSEADDRCASLSAKLRMINDLTEAAEQANKLAQEATEKLVQERNALAAENAGLKELIEQHANSVAVCPNCSHEEPSETDDIVALYRSMETPATDAFLAEVRAKAHKEGAYFVANRMLAAWDAGFIDDTAKNAADIARMILTSTEFMADAPEGDFDRSFADGVIEDIAAQLRKGVQS</sequence>
<evidence type="ECO:0008006" key="3">
    <source>
        <dbReference type="Google" id="ProtNLM"/>
    </source>
</evidence>
<reference evidence="2" key="1">
    <citation type="journal article" date="2018" name="Genome Biol.">
        <title>SKESA: strategic k-mer extension for scrupulous assemblies.</title>
        <authorList>
            <person name="Souvorov A."/>
            <person name="Agarwala R."/>
            <person name="Lipman D.J."/>
        </authorList>
    </citation>
    <scope>NUCLEOTIDE SEQUENCE</scope>
    <source>
        <strain evidence="2">12-2127</strain>
    </source>
</reference>
<dbReference type="EMBL" id="DAAMJT010000080">
    <property type="protein sequence ID" value="HAC6954704.1"/>
    <property type="molecule type" value="Genomic_DNA"/>
</dbReference>
<accession>A0A702PE81</accession>
<reference evidence="2" key="2">
    <citation type="submission" date="2018-07" db="EMBL/GenBank/DDBJ databases">
        <authorList>
            <consortium name="NCBI Pathogen Detection Project"/>
        </authorList>
    </citation>
    <scope>NUCLEOTIDE SEQUENCE</scope>
    <source>
        <strain evidence="2">12-2127</strain>
    </source>
</reference>
<evidence type="ECO:0000313" key="2">
    <source>
        <dbReference type="EMBL" id="HAC6954704.1"/>
    </source>
</evidence>
<name>A0A702PE81_SALER</name>
<organism evidence="2">
    <name type="scientific">Salmonella enterica subsp. salamae</name>
    <dbReference type="NCBI Taxonomy" id="59202"/>
    <lineage>
        <taxon>Bacteria</taxon>
        <taxon>Pseudomonadati</taxon>
        <taxon>Pseudomonadota</taxon>
        <taxon>Gammaproteobacteria</taxon>
        <taxon>Enterobacterales</taxon>
        <taxon>Enterobacteriaceae</taxon>
        <taxon>Salmonella</taxon>
    </lineage>
</organism>
<feature type="coiled-coil region" evidence="1">
    <location>
        <begin position="45"/>
        <end position="72"/>
    </location>
</feature>
<proteinExistence type="predicted"/>
<gene>
    <name evidence="2" type="ORF">G0D74_24095</name>
</gene>